<feature type="transmembrane region" description="Helical" evidence="6">
    <location>
        <begin position="401"/>
        <end position="420"/>
    </location>
</feature>
<gene>
    <name evidence="7" type="ORF">NA56DRAFT_635236</name>
</gene>
<comment type="subcellular location">
    <subcellularLocation>
        <location evidence="1">Membrane</location>
        <topology evidence="1">Multi-pass membrane protein</topology>
    </subcellularLocation>
</comment>
<evidence type="ECO:0000256" key="2">
    <source>
        <dbReference type="ARBA" id="ARBA00022692"/>
    </source>
</evidence>
<reference evidence="7 8" key="1">
    <citation type="submission" date="2016-05" db="EMBL/GenBank/DDBJ databases">
        <title>A degradative enzymes factory behind the ericoid mycorrhizal symbiosis.</title>
        <authorList>
            <consortium name="DOE Joint Genome Institute"/>
            <person name="Martino E."/>
            <person name="Morin E."/>
            <person name="Grelet G."/>
            <person name="Kuo A."/>
            <person name="Kohler A."/>
            <person name="Daghino S."/>
            <person name="Barry K."/>
            <person name="Choi C."/>
            <person name="Cichocki N."/>
            <person name="Clum A."/>
            <person name="Copeland A."/>
            <person name="Hainaut M."/>
            <person name="Haridas S."/>
            <person name="Labutti K."/>
            <person name="Lindquist E."/>
            <person name="Lipzen A."/>
            <person name="Khouja H.-R."/>
            <person name="Murat C."/>
            <person name="Ohm R."/>
            <person name="Olson A."/>
            <person name="Spatafora J."/>
            <person name="Veneault-Fourrey C."/>
            <person name="Henrissat B."/>
            <person name="Grigoriev I."/>
            <person name="Martin F."/>
            <person name="Perotto S."/>
        </authorList>
    </citation>
    <scope>NUCLEOTIDE SEQUENCE [LARGE SCALE GENOMIC DNA]</scope>
    <source>
        <strain evidence="7 8">UAMH 7357</strain>
    </source>
</reference>
<dbReference type="AlphaFoldDB" id="A0A2J6PLJ4"/>
<dbReference type="Pfam" id="PF01544">
    <property type="entry name" value="CorA"/>
    <property type="match status" value="1"/>
</dbReference>
<evidence type="ECO:0000313" key="8">
    <source>
        <dbReference type="Proteomes" id="UP000235672"/>
    </source>
</evidence>
<dbReference type="Gene3D" id="1.20.58.340">
    <property type="entry name" value="Magnesium transport protein CorA, transmembrane region"/>
    <property type="match status" value="1"/>
</dbReference>
<feature type="compositionally biased region" description="Low complexity" evidence="5">
    <location>
        <begin position="1"/>
        <end position="20"/>
    </location>
</feature>
<organism evidence="7 8">
    <name type="scientific">Hyaloscypha hepaticicola</name>
    <dbReference type="NCBI Taxonomy" id="2082293"/>
    <lineage>
        <taxon>Eukaryota</taxon>
        <taxon>Fungi</taxon>
        <taxon>Dikarya</taxon>
        <taxon>Ascomycota</taxon>
        <taxon>Pezizomycotina</taxon>
        <taxon>Leotiomycetes</taxon>
        <taxon>Helotiales</taxon>
        <taxon>Hyaloscyphaceae</taxon>
        <taxon>Hyaloscypha</taxon>
    </lineage>
</organism>
<keyword evidence="4 6" id="KW-0472">Membrane</keyword>
<evidence type="ECO:0008006" key="9">
    <source>
        <dbReference type="Google" id="ProtNLM"/>
    </source>
</evidence>
<evidence type="ECO:0000256" key="5">
    <source>
        <dbReference type="SAM" id="MobiDB-lite"/>
    </source>
</evidence>
<dbReference type="InterPro" id="IPR002523">
    <property type="entry name" value="MgTranspt_CorA/ZnTranspt_ZntB"/>
</dbReference>
<evidence type="ECO:0000256" key="1">
    <source>
        <dbReference type="ARBA" id="ARBA00004141"/>
    </source>
</evidence>
<dbReference type="EMBL" id="KZ613517">
    <property type="protein sequence ID" value="PMD14918.1"/>
    <property type="molecule type" value="Genomic_DNA"/>
</dbReference>
<proteinExistence type="predicted"/>
<evidence type="ECO:0000313" key="7">
    <source>
        <dbReference type="EMBL" id="PMD14918.1"/>
    </source>
</evidence>
<keyword evidence="3 6" id="KW-1133">Transmembrane helix</keyword>
<evidence type="ECO:0000256" key="3">
    <source>
        <dbReference type="ARBA" id="ARBA00022989"/>
    </source>
</evidence>
<feature type="transmembrane region" description="Helical" evidence="6">
    <location>
        <begin position="432"/>
        <end position="456"/>
    </location>
</feature>
<protein>
    <recommendedName>
        <fullName evidence="9">Cora-domain-containing protein</fullName>
    </recommendedName>
</protein>
<dbReference type="GO" id="GO:0016020">
    <property type="term" value="C:membrane"/>
    <property type="evidence" value="ECO:0007669"/>
    <property type="project" value="UniProtKB-SubCell"/>
</dbReference>
<accession>A0A2J6PLJ4</accession>
<keyword evidence="8" id="KW-1185">Reference proteome</keyword>
<dbReference type="SUPFAM" id="SSF144083">
    <property type="entry name" value="Magnesium transport protein CorA, transmembrane region"/>
    <property type="match status" value="1"/>
</dbReference>
<keyword evidence="2 6" id="KW-0812">Transmembrane</keyword>
<dbReference type="InterPro" id="IPR045863">
    <property type="entry name" value="CorA_TM1_TM2"/>
</dbReference>
<dbReference type="GO" id="GO:0046873">
    <property type="term" value="F:metal ion transmembrane transporter activity"/>
    <property type="evidence" value="ECO:0007669"/>
    <property type="project" value="InterPro"/>
</dbReference>
<sequence>MANPNSGSSSPITHPSSLSGHQFHERSHTFDVIEERVDSGFNSIRRLGRKKTKSVPTTFQEWNLPSRPYLEYVRQLLAAGWSNLQDLDAYLLNETAQEGLVVSVLDITRAEAGAATKRWPDIHNELDLKKFMEAPKGEDVKVRLYMAEYQGCPASGLIETLGGALKLDPRFFQWSIHSKGHVFTPSQRHRAPYVSLGFGVLDASTPRKTDAERFKVLVYIQPDADGKGWTGVFLFSTHTKINISPRLLTDPPPFRSELPLITPLRPKSIREIYLESFEFTDLAEVIISPFYAVSFLLRLDCFLWNQIITAIREEDHRIHGISDTTIGHAEEIMKTLQVVKRAGSYGWLGRDEPKTKESKTALEEDFQHLFEQTNLLWETRDKMQAIRERNSEARWTSLTNAFTYLFAPITIISGVYGMNVSQISGSDSNPNIWQFFVAVVVFNILMLLSLSISHWIRVQVRHGRTAGLKEIVGFAVGKVNAP</sequence>
<dbReference type="OrthoDB" id="5286874at2759"/>
<evidence type="ECO:0000256" key="6">
    <source>
        <dbReference type="SAM" id="Phobius"/>
    </source>
</evidence>
<dbReference type="Proteomes" id="UP000235672">
    <property type="component" value="Unassembled WGS sequence"/>
</dbReference>
<name>A0A2J6PLJ4_9HELO</name>
<evidence type="ECO:0000256" key="4">
    <source>
        <dbReference type="ARBA" id="ARBA00023136"/>
    </source>
</evidence>
<feature type="region of interest" description="Disordered" evidence="5">
    <location>
        <begin position="1"/>
        <end position="21"/>
    </location>
</feature>